<keyword evidence="3" id="KW-0812">Transmembrane</keyword>
<reference evidence="4" key="1">
    <citation type="submission" date="2024-07" db="EMBL/GenBank/DDBJ databases">
        <title>Identification and characteristics of a novel species of coltsfoot's symbiotic bacteria.</title>
        <authorList>
            <person name="Juszczyk A."/>
            <person name="Jasielczuk I."/>
            <person name="Gurgul A."/>
            <person name="Rogala M."/>
            <person name="Kowalczyk A."/>
            <person name="Szmatola T."/>
            <person name="Kosecka-Strojek M."/>
            <person name="Arent Z."/>
            <person name="Latowski D."/>
        </authorList>
    </citation>
    <scope>NUCLEOTIDE SEQUENCE</scope>
    <source>
        <strain evidence="4">Hg7Tf</strain>
    </source>
</reference>
<name>A0AB39I2M7_9PSED</name>
<organism evidence="4">
    <name type="scientific">Pseudomonas sp. Hg7Tf</name>
    <dbReference type="NCBI Taxonomy" id="3236988"/>
    <lineage>
        <taxon>Bacteria</taxon>
        <taxon>Pseudomonadati</taxon>
        <taxon>Pseudomonadota</taxon>
        <taxon>Gammaproteobacteria</taxon>
        <taxon>Pseudomonadales</taxon>
        <taxon>Pseudomonadaceae</taxon>
        <taxon>Pseudomonas</taxon>
    </lineage>
</organism>
<dbReference type="EMBL" id="CP162607">
    <property type="protein sequence ID" value="XDK37653.1"/>
    <property type="molecule type" value="Genomic_DNA"/>
</dbReference>
<feature type="coiled-coil region" evidence="1">
    <location>
        <begin position="200"/>
        <end position="234"/>
    </location>
</feature>
<evidence type="ECO:0008006" key="5">
    <source>
        <dbReference type="Google" id="ProtNLM"/>
    </source>
</evidence>
<evidence type="ECO:0000256" key="3">
    <source>
        <dbReference type="SAM" id="Phobius"/>
    </source>
</evidence>
<dbReference type="RefSeq" id="WP_368491587.1">
    <property type="nucleotide sequence ID" value="NZ_CP162607.1"/>
</dbReference>
<proteinExistence type="predicted"/>
<feature type="transmembrane region" description="Helical" evidence="3">
    <location>
        <begin position="237"/>
        <end position="260"/>
    </location>
</feature>
<keyword evidence="3" id="KW-1133">Transmembrane helix</keyword>
<keyword evidence="1" id="KW-0175">Coiled coil</keyword>
<evidence type="ECO:0000313" key="4">
    <source>
        <dbReference type="EMBL" id="XDK37653.1"/>
    </source>
</evidence>
<sequence>MTEAAPQEAPEAPEAAPEPAPLPWAEVAPEHFQMLRLTPLPTDRISGARPLRFVQYGFAERHNKDTSLLRMAIQLPRQKVRKEQNHLDIWVDHQEKRVRIGPDSGLQIEPLSRGLGRFLLAQAVSWAQRKWSHYRVEGAALASKDALNEDTRLRRDHLLRSHGLEVEYADAQHLKGRYIDVQVGELKGGWNTDKVQRVEILDAAQMLQQAEQHLQEKEAQLRERDERVNKYRREDSGLRFTITCLVAFAVFQAGLLIWIATHR</sequence>
<protein>
    <recommendedName>
        <fullName evidence="5">N-acetyltransferase</fullName>
    </recommendedName>
</protein>
<evidence type="ECO:0000256" key="2">
    <source>
        <dbReference type="SAM" id="MobiDB-lite"/>
    </source>
</evidence>
<dbReference type="AlphaFoldDB" id="A0AB39I2M7"/>
<gene>
    <name evidence="4" type="ORF">AB4Y39_02880</name>
</gene>
<evidence type="ECO:0000256" key="1">
    <source>
        <dbReference type="SAM" id="Coils"/>
    </source>
</evidence>
<feature type="region of interest" description="Disordered" evidence="2">
    <location>
        <begin position="1"/>
        <end position="22"/>
    </location>
</feature>
<keyword evidence="3" id="KW-0472">Membrane</keyword>
<feature type="compositionally biased region" description="Low complexity" evidence="2">
    <location>
        <begin position="1"/>
        <end position="15"/>
    </location>
</feature>
<accession>A0AB39I2M7</accession>